<dbReference type="InterPro" id="IPR004183">
    <property type="entry name" value="Xdiol_dOase_suB"/>
</dbReference>
<reference evidence="7 8" key="1">
    <citation type="submission" date="2020-05" db="EMBL/GenBank/DDBJ databases">
        <authorList>
            <person name="Niu N."/>
        </authorList>
    </citation>
    <scope>NUCLEOTIDE SEQUENCE [LARGE SCALE GENOMIC DNA]</scope>
    <source>
        <strain evidence="7 8">3340-03</strain>
    </source>
</reference>
<comment type="cofactor">
    <cofactor evidence="1">
        <name>Zn(2+)</name>
        <dbReference type="ChEBI" id="CHEBI:29105"/>
    </cofactor>
</comment>
<dbReference type="InterPro" id="IPR014436">
    <property type="entry name" value="Extradiol_dOase_DODA"/>
</dbReference>
<dbReference type="GO" id="GO:0016702">
    <property type="term" value="F:oxidoreductase activity, acting on single donors with incorporation of molecular oxygen, incorporation of two atoms of oxygen"/>
    <property type="evidence" value="ECO:0007669"/>
    <property type="project" value="UniProtKB-ARBA"/>
</dbReference>
<dbReference type="EMBL" id="JABGBN010000008">
    <property type="protein sequence ID" value="NOL52315.1"/>
    <property type="molecule type" value="Genomic_DNA"/>
</dbReference>
<evidence type="ECO:0000256" key="2">
    <source>
        <dbReference type="ARBA" id="ARBA00007581"/>
    </source>
</evidence>
<dbReference type="Proteomes" id="UP000537862">
    <property type="component" value="Unassembled WGS sequence"/>
</dbReference>
<keyword evidence="3" id="KW-0479">Metal-binding</keyword>
<gene>
    <name evidence="7" type="ORF">HKX39_09085</name>
</gene>
<evidence type="ECO:0000313" key="8">
    <source>
        <dbReference type="Proteomes" id="UP000537862"/>
    </source>
</evidence>
<dbReference type="AlphaFoldDB" id="A0A849P952"/>
<dbReference type="CDD" id="cd07363">
    <property type="entry name" value="45_DOPA_Dioxygenase"/>
    <property type="match status" value="1"/>
</dbReference>
<keyword evidence="5" id="KW-0560">Oxidoreductase</keyword>
<dbReference type="SUPFAM" id="SSF53213">
    <property type="entry name" value="LigB-like"/>
    <property type="match status" value="1"/>
</dbReference>
<evidence type="ECO:0000259" key="6">
    <source>
        <dbReference type="Pfam" id="PF02900"/>
    </source>
</evidence>
<keyword evidence="4" id="KW-0862">Zinc</keyword>
<evidence type="ECO:0000256" key="1">
    <source>
        <dbReference type="ARBA" id="ARBA00001947"/>
    </source>
</evidence>
<evidence type="ECO:0000256" key="5">
    <source>
        <dbReference type="ARBA" id="ARBA00023002"/>
    </source>
</evidence>
<dbReference type="RefSeq" id="WP_171681008.1">
    <property type="nucleotide sequence ID" value="NZ_JABGBN010000008.1"/>
</dbReference>
<comment type="similarity">
    <text evidence="2">Belongs to the DODA-type extradiol aromatic ring-opening dioxygenase family.</text>
</comment>
<evidence type="ECO:0000256" key="4">
    <source>
        <dbReference type="ARBA" id="ARBA00022833"/>
    </source>
</evidence>
<protein>
    <submittedName>
        <fullName evidence="7">Dioxygenase</fullName>
    </submittedName>
</protein>
<evidence type="ECO:0000313" key="7">
    <source>
        <dbReference type="EMBL" id="NOL52315.1"/>
    </source>
</evidence>
<comment type="caution">
    <text evidence="7">The sequence shown here is derived from an EMBL/GenBank/DDBJ whole genome shotgun (WGS) entry which is preliminary data.</text>
</comment>
<dbReference type="Gene3D" id="3.40.830.10">
    <property type="entry name" value="LigB-like"/>
    <property type="match status" value="1"/>
</dbReference>
<dbReference type="GO" id="GO:0008198">
    <property type="term" value="F:ferrous iron binding"/>
    <property type="evidence" value="ECO:0007669"/>
    <property type="project" value="InterPro"/>
</dbReference>
<feature type="domain" description="Extradiol ring-cleavage dioxygenase class III enzyme subunit B" evidence="6">
    <location>
        <begin position="29"/>
        <end position="252"/>
    </location>
</feature>
<dbReference type="PIRSF" id="PIRSF006157">
    <property type="entry name" value="Doxgns_DODA"/>
    <property type="match status" value="1"/>
</dbReference>
<keyword evidence="8" id="KW-1185">Reference proteome</keyword>
<dbReference type="Pfam" id="PF02900">
    <property type="entry name" value="LigB"/>
    <property type="match status" value="1"/>
</dbReference>
<dbReference type="PANTHER" id="PTHR30096">
    <property type="entry name" value="4,5-DOPA DIOXYGENASE EXTRADIOL-LIKE PROTEIN"/>
    <property type="match status" value="1"/>
</dbReference>
<accession>A0A849P952</accession>
<keyword evidence="7" id="KW-0223">Dioxygenase</keyword>
<sequence length="265" mass="30186">MKQPIYFISHGGGPWPWIPEWNSDYKTLRHAIEQIPLELPERPKAILMISAHWITKGQLAIMSSPQPSMLYDYYGFPEHTYHIQYPAPGNPKLAREISHRLTKAGFIITEDNERGFDHGAFVPLALAFPKADIPIIQLSIERSFDPLYHIRLGETLAPLRDEGILIIASGLSFHNMRLFNPQGHRPSMEFDQWLQQQLHKPQAQRIDALVHWEQAPSARIVHTNEDHLIPLMVAVGAAGEDTVTIHYHEDHTMGGVTVSGFKFSR</sequence>
<dbReference type="PANTHER" id="PTHR30096:SF0">
    <property type="entry name" value="4,5-DOPA DIOXYGENASE EXTRADIOL-LIKE PROTEIN"/>
    <property type="match status" value="1"/>
</dbReference>
<name>A0A849P952_9BURK</name>
<evidence type="ECO:0000256" key="3">
    <source>
        <dbReference type="ARBA" id="ARBA00022723"/>
    </source>
</evidence>
<proteinExistence type="inferred from homology"/>
<dbReference type="GO" id="GO:0008270">
    <property type="term" value="F:zinc ion binding"/>
    <property type="evidence" value="ECO:0007669"/>
    <property type="project" value="InterPro"/>
</dbReference>
<organism evidence="7 8">
    <name type="scientific">Pelistega suis</name>
    <dbReference type="NCBI Taxonomy" id="1631957"/>
    <lineage>
        <taxon>Bacteria</taxon>
        <taxon>Pseudomonadati</taxon>
        <taxon>Pseudomonadota</taxon>
        <taxon>Betaproteobacteria</taxon>
        <taxon>Burkholderiales</taxon>
        <taxon>Alcaligenaceae</taxon>
        <taxon>Pelistega</taxon>
    </lineage>
</organism>